<gene>
    <name evidence="2" type="ORF">SCHCODRAFT_102741</name>
</gene>
<sequence length="308" mass="34554">MDHKTEICRLADGATIAYHVLNSASNALPLVLVNGWASLMSDWEPLASCVAQTRPVLVFDHRGIGESTFVDVKGDDTTIESMARDLLELLRHLKWQRLALCGSSIGGAVVQQLLLLPYHPVRPTPLPFEVKHVVLANTMGSVPPMLERQPPRGDPNTEEGRLKNAMQVVETIFDPEWINDPKNADDIEGWARQFAKPRQKEAIAGQTKASRGMDFGDLHAQLPRDMQFLVIHGTLDSVVPYSFSEEIVQKIPWARRVEVGSGRGQIPHYDFGHQWYGYFDVERWRDVIEAFLKSPARSIADTEGRAKL</sequence>
<dbReference type="RefSeq" id="XP_003037992.1">
    <property type="nucleotide sequence ID" value="XM_003037946.1"/>
</dbReference>
<accession>D8PQM1</accession>
<dbReference type="PANTHER" id="PTHR43433:SF5">
    <property type="entry name" value="AB HYDROLASE-1 DOMAIN-CONTAINING PROTEIN"/>
    <property type="match status" value="1"/>
</dbReference>
<evidence type="ECO:0000313" key="3">
    <source>
        <dbReference type="Proteomes" id="UP000007431"/>
    </source>
</evidence>
<evidence type="ECO:0000313" key="2">
    <source>
        <dbReference type="EMBL" id="EFJ03090.1"/>
    </source>
</evidence>
<dbReference type="InterPro" id="IPR029058">
    <property type="entry name" value="AB_hydrolase_fold"/>
</dbReference>
<dbReference type="InterPro" id="IPR000073">
    <property type="entry name" value="AB_hydrolase_1"/>
</dbReference>
<feature type="domain" description="AB hydrolase-1" evidence="1">
    <location>
        <begin position="29"/>
        <end position="261"/>
    </location>
</feature>
<dbReference type="AlphaFoldDB" id="D8PQM1"/>
<dbReference type="PRINTS" id="PR00111">
    <property type="entry name" value="ABHYDROLASE"/>
</dbReference>
<name>D8PQM1_SCHCM</name>
<evidence type="ECO:0000259" key="1">
    <source>
        <dbReference type="Pfam" id="PF00561"/>
    </source>
</evidence>
<dbReference type="Proteomes" id="UP000007431">
    <property type="component" value="Unassembled WGS sequence"/>
</dbReference>
<feature type="non-terminal residue" evidence="2">
    <location>
        <position position="308"/>
    </location>
</feature>
<dbReference type="InParanoid" id="D8PQM1"/>
<dbReference type="HOGENOM" id="CLU_020336_25_0_1"/>
<dbReference type="SUPFAM" id="SSF53474">
    <property type="entry name" value="alpha/beta-Hydrolases"/>
    <property type="match status" value="1"/>
</dbReference>
<reference evidence="2 3" key="1">
    <citation type="journal article" date="2010" name="Nat. Biotechnol.">
        <title>Genome sequence of the model mushroom Schizophyllum commune.</title>
        <authorList>
            <person name="Ohm R.A."/>
            <person name="de Jong J.F."/>
            <person name="Lugones L.G."/>
            <person name="Aerts A."/>
            <person name="Kothe E."/>
            <person name="Stajich J.E."/>
            <person name="de Vries R.P."/>
            <person name="Record E."/>
            <person name="Levasseur A."/>
            <person name="Baker S.E."/>
            <person name="Bartholomew K.A."/>
            <person name="Coutinho P.M."/>
            <person name="Erdmann S."/>
            <person name="Fowler T.J."/>
            <person name="Gathman A.C."/>
            <person name="Lombard V."/>
            <person name="Henrissat B."/>
            <person name="Knabe N."/>
            <person name="Kuees U."/>
            <person name="Lilly W.W."/>
            <person name="Lindquist E."/>
            <person name="Lucas S."/>
            <person name="Magnuson J.K."/>
            <person name="Piumi F."/>
            <person name="Raudaskoski M."/>
            <person name="Salamov A."/>
            <person name="Schmutz J."/>
            <person name="Schwarze F.W.M.R."/>
            <person name="vanKuyk P.A."/>
            <person name="Horton J.S."/>
            <person name="Grigoriev I.V."/>
            <person name="Woesten H.A.B."/>
        </authorList>
    </citation>
    <scope>NUCLEOTIDE SEQUENCE [LARGE SCALE GENOMIC DNA]</scope>
    <source>
        <strain evidence="3">H4-8 / FGSC 9210</strain>
    </source>
</reference>
<dbReference type="Gene3D" id="3.40.50.1820">
    <property type="entry name" value="alpha/beta hydrolase"/>
    <property type="match status" value="1"/>
</dbReference>
<organism evidence="3">
    <name type="scientific">Schizophyllum commune (strain H4-8 / FGSC 9210)</name>
    <name type="common">Split gill fungus</name>
    <dbReference type="NCBI Taxonomy" id="578458"/>
    <lineage>
        <taxon>Eukaryota</taxon>
        <taxon>Fungi</taxon>
        <taxon>Dikarya</taxon>
        <taxon>Basidiomycota</taxon>
        <taxon>Agaricomycotina</taxon>
        <taxon>Agaricomycetes</taxon>
        <taxon>Agaricomycetidae</taxon>
        <taxon>Agaricales</taxon>
        <taxon>Schizophyllaceae</taxon>
        <taxon>Schizophyllum</taxon>
    </lineage>
</organism>
<dbReference type="Pfam" id="PF00561">
    <property type="entry name" value="Abhydrolase_1"/>
    <property type="match status" value="1"/>
</dbReference>
<dbReference type="KEGG" id="scm:SCHCO_02622445"/>
<dbReference type="PANTHER" id="PTHR43433">
    <property type="entry name" value="HYDROLASE, ALPHA/BETA FOLD FAMILY PROTEIN"/>
    <property type="match status" value="1"/>
</dbReference>
<dbReference type="VEuPathDB" id="FungiDB:SCHCODRAFT_02622445"/>
<protein>
    <recommendedName>
        <fullName evidence="1">AB hydrolase-1 domain-containing protein</fullName>
    </recommendedName>
</protein>
<dbReference type="OMA" id="WCEVIER"/>
<dbReference type="InterPro" id="IPR050471">
    <property type="entry name" value="AB_hydrolase"/>
</dbReference>
<proteinExistence type="predicted"/>
<dbReference type="GeneID" id="9587974"/>
<dbReference type="EMBL" id="GL377302">
    <property type="protein sequence ID" value="EFJ03090.1"/>
    <property type="molecule type" value="Genomic_DNA"/>
</dbReference>
<dbReference type="OrthoDB" id="8119704at2759"/>
<dbReference type="eggNOG" id="ENOG502S36V">
    <property type="taxonomic scope" value="Eukaryota"/>
</dbReference>
<keyword evidence="3" id="KW-1185">Reference proteome</keyword>